<dbReference type="GO" id="GO:0043130">
    <property type="term" value="F:ubiquitin binding"/>
    <property type="evidence" value="ECO:0000318"/>
    <property type="project" value="GO_Central"/>
</dbReference>
<evidence type="ECO:0000313" key="5">
    <source>
        <dbReference type="Proteomes" id="UP000011116"/>
    </source>
</evidence>
<feature type="compositionally biased region" description="Pro residues" evidence="2">
    <location>
        <begin position="69"/>
        <end position="79"/>
    </location>
</feature>
<dbReference type="PANTHER" id="PTHR12931">
    <property type="entry name" value="UBIQUITIN THIOLESTERASE PROTEIN OTUB"/>
    <property type="match status" value="1"/>
</dbReference>
<feature type="region of interest" description="Disordered" evidence="2">
    <location>
        <begin position="481"/>
        <end position="517"/>
    </location>
</feature>
<dbReference type="PANTHER" id="PTHR12931:SF35">
    <property type="entry name" value="OTU DOMAIN-CONTAINING PROTEIN"/>
    <property type="match status" value="1"/>
</dbReference>
<dbReference type="Proteomes" id="UP000011116">
    <property type="component" value="Chromosome 6H"/>
</dbReference>
<keyword evidence="1" id="KW-0175">Coiled coil</keyword>
<feature type="coiled-coil region" evidence="1">
    <location>
        <begin position="163"/>
        <end position="197"/>
    </location>
</feature>
<protein>
    <recommendedName>
        <fullName evidence="3">OTU domain-containing protein</fullName>
    </recommendedName>
</protein>
<accession>A0A8I6Y9U6</accession>
<dbReference type="InterPro" id="IPR042467">
    <property type="entry name" value="Peptidase_C65_otubain_sub2"/>
</dbReference>
<reference evidence="4" key="2">
    <citation type="submission" date="2020-10" db="EMBL/GenBank/DDBJ databases">
        <authorList>
            <person name="Scholz U."/>
            <person name="Mascher M."/>
            <person name="Fiebig A."/>
        </authorList>
    </citation>
    <scope>NUCLEOTIDE SEQUENCE [LARGE SCALE GENOMIC DNA]</scope>
    <source>
        <strain evidence="4">cv. Morex</strain>
    </source>
</reference>
<feature type="region of interest" description="Disordered" evidence="2">
    <location>
        <begin position="1"/>
        <end position="87"/>
    </location>
</feature>
<reference evidence="4" key="3">
    <citation type="submission" date="2022-01" db="UniProtKB">
        <authorList>
            <consortium name="EnsemblPlants"/>
        </authorList>
    </citation>
    <scope>IDENTIFICATION</scope>
    <source>
        <strain evidence="4">subsp. vulgare</strain>
    </source>
</reference>
<dbReference type="AlphaFoldDB" id="A0A8I6Y9U6"/>
<feature type="compositionally biased region" description="Basic and acidic residues" evidence="2">
    <location>
        <begin position="508"/>
        <end position="517"/>
    </location>
</feature>
<dbReference type="CDD" id="cd22749">
    <property type="entry name" value="Otubain_C65"/>
    <property type="match status" value="1"/>
</dbReference>
<name>A0A8I6Y9U6_HORVV</name>
<dbReference type="EnsemblPlants" id="HORVU.MOREX.r3.6HG0548390.1">
    <property type="protein sequence ID" value="HORVU.MOREX.r3.6HG0548390.1"/>
    <property type="gene ID" value="HORVU.MOREX.r3.6HG0548390"/>
</dbReference>
<dbReference type="InterPro" id="IPR038765">
    <property type="entry name" value="Papain-like_cys_pep_sf"/>
</dbReference>
<reference evidence="5" key="1">
    <citation type="journal article" date="2012" name="Nature">
        <title>A physical, genetic and functional sequence assembly of the barley genome.</title>
        <authorList>
            <consortium name="The International Barley Genome Sequencing Consortium"/>
            <person name="Mayer K.F."/>
            <person name="Waugh R."/>
            <person name="Brown J.W."/>
            <person name="Schulman A."/>
            <person name="Langridge P."/>
            <person name="Platzer M."/>
            <person name="Fincher G.B."/>
            <person name="Muehlbauer G.J."/>
            <person name="Sato K."/>
            <person name="Close T.J."/>
            <person name="Wise R.P."/>
            <person name="Stein N."/>
        </authorList>
    </citation>
    <scope>NUCLEOTIDE SEQUENCE [LARGE SCALE GENOMIC DNA]</scope>
    <source>
        <strain evidence="5">cv. Morex</strain>
    </source>
</reference>
<proteinExistence type="predicted"/>
<keyword evidence="5" id="KW-1185">Reference proteome</keyword>
<evidence type="ECO:0000259" key="3">
    <source>
        <dbReference type="PROSITE" id="PS50802"/>
    </source>
</evidence>
<dbReference type="PROSITE" id="PS50802">
    <property type="entry name" value="OTU"/>
    <property type="match status" value="1"/>
</dbReference>
<sequence length="517" mass="57830">MEPTAGSGSGAAGPVEDDRIQEPDSNASTTAAAPPPLRASATPLHLEQAGGGADGSSPATVVESLHGDGPPPRDIPCPPSSSTRTDDYAAAFGDGVADSSDAVGGSKARVRWSYPVVAETREVPNAAAHPLDPKQVARQRFIERLMKARAAVDKELVLDQTVIERLIQEQSADEEANRRWEQQFNSLRAQEAMYKKEQEKLSQAHVGVKVRPKQDKLPQVKGKSFWSLFKNKIFCRKGREIYPEHVKHQTHPITEVRRYHKLASDKANHLDAYSEFRRVIGDGECFYRSFIFSYLEQVIDRLDTDEEHRLLDVLETASARHADLGWNSEFPRSSRAFKELIEKVMKWKSTQSTSSHCKGNLLKNLLKFFSTYEKTKDIFVFLRLLVAIEICSHRVVYEPIIPEVVRGNCSLEVWCLEHVIPARVDADHVMMVALASALEVPLRVESFQRGYAPDIYTRPGVPRPSVTLLYTGHHYDIIYPRAPSAESSSHQASQREDPTDQSSSHQASQREDPADQS</sequence>
<evidence type="ECO:0000256" key="2">
    <source>
        <dbReference type="SAM" id="MobiDB-lite"/>
    </source>
</evidence>
<dbReference type="SUPFAM" id="SSF54001">
    <property type="entry name" value="Cysteine proteinases"/>
    <property type="match status" value="1"/>
</dbReference>
<evidence type="ECO:0000256" key="1">
    <source>
        <dbReference type="SAM" id="Coils"/>
    </source>
</evidence>
<dbReference type="SMR" id="A0A8I6Y9U6"/>
<feature type="compositionally biased region" description="Low complexity" evidence="2">
    <location>
        <begin position="27"/>
        <end position="44"/>
    </location>
</feature>
<dbReference type="GO" id="GO:0004843">
    <property type="term" value="F:cysteine-type deubiquitinase activity"/>
    <property type="evidence" value="ECO:0000318"/>
    <property type="project" value="GO_Central"/>
</dbReference>
<dbReference type="Gramene" id="HORVU.MOREX.r3.6HG0548390.1">
    <property type="protein sequence ID" value="HORVU.MOREX.r3.6HG0548390.1"/>
    <property type="gene ID" value="HORVU.MOREX.r3.6HG0548390"/>
</dbReference>
<feature type="domain" description="OTU" evidence="3">
    <location>
        <begin position="274"/>
        <end position="481"/>
    </location>
</feature>
<organism evidence="4 5">
    <name type="scientific">Hordeum vulgare subsp. vulgare</name>
    <name type="common">Domesticated barley</name>
    <dbReference type="NCBI Taxonomy" id="112509"/>
    <lineage>
        <taxon>Eukaryota</taxon>
        <taxon>Viridiplantae</taxon>
        <taxon>Streptophyta</taxon>
        <taxon>Embryophyta</taxon>
        <taxon>Tracheophyta</taxon>
        <taxon>Spermatophyta</taxon>
        <taxon>Magnoliopsida</taxon>
        <taxon>Liliopsida</taxon>
        <taxon>Poales</taxon>
        <taxon>Poaceae</taxon>
        <taxon>BOP clade</taxon>
        <taxon>Pooideae</taxon>
        <taxon>Triticodae</taxon>
        <taxon>Triticeae</taxon>
        <taxon>Hordeinae</taxon>
        <taxon>Hordeum</taxon>
    </lineage>
</organism>
<dbReference type="Gene3D" id="1.20.1300.20">
    <property type="entry name" value="Peptidase C65 Otubain, subdomain 2"/>
    <property type="match status" value="1"/>
</dbReference>
<dbReference type="Pfam" id="PF10275">
    <property type="entry name" value="Peptidase_C65"/>
    <property type="match status" value="1"/>
</dbReference>
<evidence type="ECO:0000313" key="4">
    <source>
        <dbReference type="EnsemblPlants" id="HORVU.MOREX.r3.6HG0548390.1"/>
    </source>
</evidence>
<dbReference type="InterPro" id="IPR003323">
    <property type="entry name" value="OTU_dom"/>
</dbReference>
<dbReference type="InterPro" id="IPR019400">
    <property type="entry name" value="Peptidase_C65_otubain"/>
</dbReference>